<reference evidence="1" key="1">
    <citation type="submission" date="2023-07" db="EMBL/GenBank/DDBJ databases">
        <title>A collection of bacterial strains from the Burkholderia cepacia Research Laboratory and Repository.</title>
        <authorList>
            <person name="Lipuma J."/>
            <person name="Spilker T."/>
            <person name="Caverly L."/>
        </authorList>
    </citation>
    <scope>NUCLEOTIDE SEQUENCE</scope>
    <source>
        <strain evidence="1">AU42020</strain>
    </source>
</reference>
<dbReference type="Proteomes" id="UP001171606">
    <property type="component" value="Unassembled WGS sequence"/>
</dbReference>
<gene>
    <name evidence="1" type="ORF">QZM52_25840</name>
</gene>
<protein>
    <submittedName>
        <fullName evidence="1">Uncharacterized protein</fullName>
    </submittedName>
</protein>
<evidence type="ECO:0000313" key="2">
    <source>
        <dbReference type="Proteomes" id="UP001171606"/>
    </source>
</evidence>
<dbReference type="EMBL" id="JAUJSQ010000011">
    <property type="protein sequence ID" value="MDN7934704.1"/>
    <property type="molecule type" value="Genomic_DNA"/>
</dbReference>
<name>A0ABT8PHT1_9BURK</name>
<keyword evidence="2" id="KW-1185">Reference proteome</keyword>
<dbReference type="RefSeq" id="WP_301756787.1">
    <property type="nucleotide sequence ID" value="NZ_JAUJSQ010000011.1"/>
</dbReference>
<evidence type="ECO:0000313" key="1">
    <source>
        <dbReference type="EMBL" id="MDN7934704.1"/>
    </source>
</evidence>
<accession>A0ABT8PHT1</accession>
<proteinExistence type="predicted"/>
<sequence length="41" mass="4572">MAQVLERTIRQAVGASLRLIGAFKYLIGRRAMFSFAMRAAV</sequence>
<comment type="caution">
    <text evidence="1">The sequence shown here is derived from an EMBL/GenBank/DDBJ whole genome shotgun (WGS) entry which is preliminary data.</text>
</comment>
<organism evidence="1 2">
    <name type="scientific">Burkholderia metallica</name>
    <dbReference type="NCBI Taxonomy" id="488729"/>
    <lineage>
        <taxon>Bacteria</taxon>
        <taxon>Pseudomonadati</taxon>
        <taxon>Pseudomonadota</taxon>
        <taxon>Betaproteobacteria</taxon>
        <taxon>Burkholderiales</taxon>
        <taxon>Burkholderiaceae</taxon>
        <taxon>Burkholderia</taxon>
        <taxon>Burkholderia cepacia complex</taxon>
    </lineage>
</organism>